<accession>A1SAA2</accession>
<gene>
    <name evidence="2" type="ordered locus">Sama_3106</name>
</gene>
<feature type="transmembrane region" description="Helical" evidence="1">
    <location>
        <begin position="21"/>
        <end position="40"/>
    </location>
</feature>
<keyword evidence="1" id="KW-0812">Transmembrane</keyword>
<evidence type="ECO:0000313" key="3">
    <source>
        <dbReference type="Proteomes" id="UP000009175"/>
    </source>
</evidence>
<dbReference type="eggNOG" id="ENOG502ZKGA">
    <property type="taxonomic scope" value="Bacteria"/>
</dbReference>
<name>A1SAA2_SHEAM</name>
<proteinExistence type="predicted"/>
<dbReference type="AlphaFoldDB" id="A1SAA2"/>
<dbReference type="STRING" id="326297.Sama_3106"/>
<dbReference type="KEGG" id="saz:Sama_3106"/>
<evidence type="ECO:0000313" key="2">
    <source>
        <dbReference type="EMBL" id="ABM01309.1"/>
    </source>
</evidence>
<feature type="transmembrane region" description="Helical" evidence="1">
    <location>
        <begin position="52"/>
        <end position="70"/>
    </location>
</feature>
<reference evidence="2 3" key="1">
    <citation type="submission" date="2006-12" db="EMBL/GenBank/DDBJ databases">
        <title>Complete sequence of Shewanella amazonensis SB2B.</title>
        <authorList>
            <consortium name="US DOE Joint Genome Institute"/>
            <person name="Copeland A."/>
            <person name="Lucas S."/>
            <person name="Lapidus A."/>
            <person name="Barry K."/>
            <person name="Detter J.C."/>
            <person name="Glavina del Rio T."/>
            <person name="Hammon N."/>
            <person name="Israni S."/>
            <person name="Dalin E."/>
            <person name="Tice H."/>
            <person name="Pitluck S."/>
            <person name="Munk A.C."/>
            <person name="Brettin T."/>
            <person name="Bruce D."/>
            <person name="Han C."/>
            <person name="Tapia R."/>
            <person name="Gilna P."/>
            <person name="Schmutz J."/>
            <person name="Larimer F."/>
            <person name="Land M."/>
            <person name="Hauser L."/>
            <person name="Kyrpides N."/>
            <person name="Mikhailova N."/>
            <person name="Fredrickson J."/>
            <person name="Richardson P."/>
        </authorList>
    </citation>
    <scope>NUCLEOTIDE SEQUENCE [LARGE SCALE GENOMIC DNA]</scope>
    <source>
        <strain evidence="3">ATCC BAA-1098 / SB2B</strain>
    </source>
</reference>
<dbReference type="RefSeq" id="WP_011761213.1">
    <property type="nucleotide sequence ID" value="NC_008700.1"/>
</dbReference>
<dbReference type="EMBL" id="CP000507">
    <property type="protein sequence ID" value="ABM01309.1"/>
    <property type="molecule type" value="Genomic_DNA"/>
</dbReference>
<keyword evidence="1" id="KW-0472">Membrane</keyword>
<keyword evidence="3" id="KW-1185">Reference proteome</keyword>
<dbReference type="Proteomes" id="UP000009175">
    <property type="component" value="Chromosome"/>
</dbReference>
<protein>
    <submittedName>
        <fullName evidence="2">Uncharacterized protein</fullName>
    </submittedName>
</protein>
<dbReference type="HOGENOM" id="CLU_2371200_0_0_6"/>
<keyword evidence="1" id="KW-1133">Transmembrane helix</keyword>
<evidence type="ECO:0000256" key="1">
    <source>
        <dbReference type="SAM" id="Phobius"/>
    </source>
</evidence>
<organism evidence="2 3">
    <name type="scientific">Shewanella amazonensis (strain ATCC BAA-1098 / SB2B)</name>
    <dbReference type="NCBI Taxonomy" id="326297"/>
    <lineage>
        <taxon>Bacteria</taxon>
        <taxon>Pseudomonadati</taxon>
        <taxon>Pseudomonadota</taxon>
        <taxon>Gammaproteobacteria</taxon>
        <taxon>Alteromonadales</taxon>
        <taxon>Shewanellaceae</taxon>
        <taxon>Shewanella</taxon>
    </lineage>
</organism>
<sequence>MKTELEAELKATQKSMAKLQLIGAIGNIMLGLGLYGIFTGEAAFHAFLSDPLHCYVLLSIGGMIALWEGLKMIQLAKRRQSLKTQIRQITDQTKA</sequence>